<proteinExistence type="predicted"/>
<accession>A0A1L9VUJ0</accession>
<dbReference type="InterPro" id="IPR051035">
    <property type="entry name" value="Mito_inheritance_9"/>
</dbReference>
<dbReference type="GO" id="GO:0005739">
    <property type="term" value="C:mitochondrion"/>
    <property type="evidence" value="ECO:0007669"/>
    <property type="project" value="TreeGrafter"/>
</dbReference>
<dbReference type="PANTHER" id="PTHR36091:SF2">
    <property type="entry name" value="AMINOGLYCOSIDE PHOSPHOTRANSFERASE DOMAIN-CONTAINING PROTEIN"/>
    <property type="match status" value="1"/>
</dbReference>
<dbReference type="AlphaFoldDB" id="A0A1L9VUJ0"/>
<dbReference type="VEuPathDB" id="FungiDB:ASPGLDRAFT_63705"/>
<dbReference type="GeneID" id="34464959"/>
<organism evidence="1 2">
    <name type="scientific">Aspergillus glaucus CBS 516.65</name>
    <dbReference type="NCBI Taxonomy" id="1160497"/>
    <lineage>
        <taxon>Eukaryota</taxon>
        <taxon>Fungi</taxon>
        <taxon>Dikarya</taxon>
        <taxon>Ascomycota</taxon>
        <taxon>Pezizomycotina</taxon>
        <taxon>Eurotiomycetes</taxon>
        <taxon>Eurotiomycetidae</taxon>
        <taxon>Eurotiales</taxon>
        <taxon>Aspergillaceae</taxon>
        <taxon>Aspergillus</taxon>
        <taxon>Aspergillus subgen. Aspergillus</taxon>
    </lineage>
</organism>
<dbReference type="Proteomes" id="UP000184300">
    <property type="component" value="Unassembled WGS sequence"/>
</dbReference>
<reference evidence="2" key="1">
    <citation type="journal article" date="2017" name="Genome Biol.">
        <title>Comparative genomics reveals high biological diversity and specific adaptations in the industrially and medically important fungal genus Aspergillus.</title>
        <authorList>
            <person name="de Vries R.P."/>
            <person name="Riley R."/>
            <person name="Wiebenga A."/>
            <person name="Aguilar-Osorio G."/>
            <person name="Amillis S."/>
            <person name="Uchima C.A."/>
            <person name="Anderluh G."/>
            <person name="Asadollahi M."/>
            <person name="Askin M."/>
            <person name="Barry K."/>
            <person name="Battaglia E."/>
            <person name="Bayram O."/>
            <person name="Benocci T."/>
            <person name="Braus-Stromeyer S.A."/>
            <person name="Caldana C."/>
            <person name="Canovas D."/>
            <person name="Cerqueira G.C."/>
            <person name="Chen F."/>
            <person name="Chen W."/>
            <person name="Choi C."/>
            <person name="Clum A."/>
            <person name="Dos Santos R.A."/>
            <person name="Damasio A.R."/>
            <person name="Diallinas G."/>
            <person name="Emri T."/>
            <person name="Fekete E."/>
            <person name="Flipphi M."/>
            <person name="Freyberg S."/>
            <person name="Gallo A."/>
            <person name="Gournas C."/>
            <person name="Habgood R."/>
            <person name="Hainaut M."/>
            <person name="Harispe M.L."/>
            <person name="Henrissat B."/>
            <person name="Hilden K.S."/>
            <person name="Hope R."/>
            <person name="Hossain A."/>
            <person name="Karabika E."/>
            <person name="Karaffa L."/>
            <person name="Karanyi Z."/>
            <person name="Krasevec N."/>
            <person name="Kuo A."/>
            <person name="Kusch H."/>
            <person name="LaButti K."/>
            <person name="Lagendijk E.L."/>
            <person name="Lapidus A."/>
            <person name="Levasseur A."/>
            <person name="Lindquist E."/>
            <person name="Lipzen A."/>
            <person name="Logrieco A.F."/>
            <person name="MacCabe A."/>
            <person name="Maekelae M.R."/>
            <person name="Malavazi I."/>
            <person name="Melin P."/>
            <person name="Meyer V."/>
            <person name="Mielnichuk N."/>
            <person name="Miskei M."/>
            <person name="Molnar A.P."/>
            <person name="Mule G."/>
            <person name="Ngan C.Y."/>
            <person name="Orejas M."/>
            <person name="Orosz E."/>
            <person name="Ouedraogo J.P."/>
            <person name="Overkamp K.M."/>
            <person name="Park H.-S."/>
            <person name="Perrone G."/>
            <person name="Piumi F."/>
            <person name="Punt P.J."/>
            <person name="Ram A.F."/>
            <person name="Ramon A."/>
            <person name="Rauscher S."/>
            <person name="Record E."/>
            <person name="Riano-Pachon D.M."/>
            <person name="Robert V."/>
            <person name="Roehrig J."/>
            <person name="Ruller R."/>
            <person name="Salamov A."/>
            <person name="Salih N.S."/>
            <person name="Samson R.A."/>
            <person name="Sandor E."/>
            <person name="Sanguinetti M."/>
            <person name="Schuetze T."/>
            <person name="Sepcic K."/>
            <person name="Shelest E."/>
            <person name="Sherlock G."/>
            <person name="Sophianopoulou V."/>
            <person name="Squina F.M."/>
            <person name="Sun H."/>
            <person name="Susca A."/>
            <person name="Todd R.B."/>
            <person name="Tsang A."/>
            <person name="Unkles S.E."/>
            <person name="van de Wiele N."/>
            <person name="van Rossen-Uffink D."/>
            <person name="Oliveira J.V."/>
            <person name="Vesth T.C."/>
            <person name="Visser J."/>
            <person name="Yu J.-H."/>
            <person name="Zhou M."/>
            <person name="Andersen M.R."/>
            <person name="Archer D.B."/>
            <person name="Baker S.E."/>
            <person name="Benoit I."/>
            <person name="Brakhage A.A."/>
            <person name="Braus G.H."/>
            <person name="Fischer R."/>
            <person name="Frisvad J.C."/>
            <person name="Goldman G.H."/>
            <person name="Houbraken J."/>
            <person name="Oakley B."/>
            <person name="Pocsi I."/>
            <person name="Scazzocchio C."/>
            <person name="Seiboth B."/>
            <person name="vanKuyk P.A."/>
            <person name="Wortman J."/>
            <person name="Dyer P.S."/>
            <person name="Grigoriev I.V."/>
        </authorList>
    </citation>
    <scope>NUCLEOTIDE SEQUENCE [LARGE SCALE GENOMIC DNA]</scope>
    <source>
        <strain evidence="2">CBS 516.65</strain>
    </source>
</reference>
<keyword evidence="2" id="KW-1185">Reference proteome</keyword>
<dbReference type="OrthoDB" id="10003767at2759"/>
<gene>
    <name evidence="1" type="ORF">ASPGLDRAFT_63705</name>
</gene>
<dbReference type="PANTHER" id="PTHR36091">
    <property type="entry name" value="ALTERED INHERITANCE OF MITOCHONDRIA PROTEIN 9, MITOCHONDRIAL"/>
    <property type="match status" value="1"/>
</dbReference>
<dbReference type="RefSeq" id="XP_022404230.1">
    <property type="nucleotide sequence ID" value="XM_022548699.1"/>
</dbReference>
<protein>
    <submittedName>
        <fullName evidence="1">Uncharacterized protein</fullName>
    </submittedName>
</protein>
<evidence type="ECO:0000313" key="1">
    <source>
        <dbReference type="EMBL" id="OJJ87547.1"/>
    </source>
</evidence>
<evidence type="ECO:0000313" key="2">
    <source>
        <dbReference type="Proteomes" id="UP000184300"/>
    </source>
</evidence>
<sequence>MTLKGSLVRMIEYWPYLPDTKGVSCPVQFTDAEMDGFFEQEQLWFDLNKAVTFWQEQVGVSEDGWASNEGYKEAVQRVAELKDSLIAIAEDDEEDIRLLEKGWLFLK</sequence>
<name>A0A1L9VUJ0_ASPGL</name>
<dbReference type="EMBL" id="KV878890">
    <property type="protein sequence ID" value="OJJ87547.1"/>
    <property type="molecule type" value="Genomic_DNA"/>
</dbReference>